<reference evidence="2" key="1">
    <citation type="journal article" date="2021" name="Nat. Commun.">
        <title>Genetic determinants of endophytism in the Arabidopsis root mycobiome.</title>
        <authorList>
            <person name="Mesny F."/>
            <person name="Miyauchi S."/>
            <person name="Thiergart T."/>
            <person name="Pickel B."/>
            <person name="Atanasova L."/>
            <person name="Karlsson M."/>
            <person name="Huettel B."/>
            <person name="Barry K.W."/>
            <person name="Haridas S."/>
            <person name="Chen C."/>
            <person name="Bauer D."/>
            <person name="Andreopoulos W."/>
            <person name="Pangilinan J."/>
            <person name="LaButti K."/>
            <person name="Riley R."/>
            <person name="Lipzen A."/>
            <person name="Clum A."/>
            <person name="Drula E."/>
            <person name="Henrissat B."/>
            <person name="Kohler A."/>
            <person name="Grigoriev I.V."/>
            <person name="Martin F.M."/>
            <person name="Hacquard S."/>
        </authorList>
    </citation>
    <scope>NUCLEOTIDE SEQUENCE</scope>
    <source>
        <strain evidence="2">MPI-CAGE-CH-0243</strain>
    </source>
</reference>
<organism evidence="2 3">
    <name type="scientific">Dendryphion nanum</name>
    <dbReference type="NCBI Taxonomy" id="256645"/>
    <lineage>
        <taxon>Eukaryota</taxon>
        <taxon>Fungi</taxon>
        <taxon>Dikarya</taxon>
        <taxon>Ascomycota</taxon>
        <taxon>Pezizomycotina</taxon>
        <taxon>Dothideomycetes</taxon>
        <taxon>Pleosporomycetidae</taxon>
        <taxon>Pleosporales</taxon>
        <taxon>Torulaceae</taxon>
        <taxon>Dendryphion</taxon>
    </lineage>
</organism>
<feature type="compositionally biased region" description="Polar residues" evidence="1">
    <location>
        <begin position="1180"/>
        <end position="1190"/>
    </location>
</feature>
<dbReference type="OrthoDB" id="3825435at2759"/>
<comment type="caution">
    <text evidence="2">The sequence shown here is derived from an EMBL/GenBank/DDBJ whole genome shotgun (WGS) entry which is preliminary data.</text>
</comment>
<dbReference type="EMBL" id="JAGMWT010000004">
    <property type="protein sequence ID" value="KAH7130395.1"/>
    <property type="molecule type" value="Genomic_DNA"/>
</dbReference>
<feature type="region of interest" description="Disordered" evidence="1">
    <location>
        <begin position="1108"/>
        <end position="1330"/>
    </location>
</feature>
<evidence type="ECO:0000256" key="1">
    <source>
        <dbReference type="SAM" id="MobiDB-lite"/>
    </source>
</evidence>
<feature type="compositionally biased region" description="Low complexity" evidence="1">
    <location>
        <begin position="1115"/>
        <end position="1135"/>
    </location>
</feature>
<keyword evidence="3" id="KW-1185">Reference proteome</keyword>
<evidence type="ECO:0000313" key="2">
    <source>
        <dbReference type="EMBL" id="KAH7130395.1"/>
    </source>
</evidence>
<proteinExistence type="predicted"/>
<name>A0A9P9E1T7_9PLEO</name>
<feature type="compositionally biased region" description="Polar residues" evidence="1">
    <location>
        <begin position="1277"/>
        <end position="1292"/>
    </location>
</feature>
<sequence>MPPKRQQENDDEEKLQCTGIKLTGDRCTKRGRPKDANNQTFQCGIPHRRFMTAAPRSRNDCGFLRTKLDAMTEHTGPNIPTYQDIREAVDSVAYAIILLQGESHGFAILDHNEEFFIHTEQPWVHPWSLGEQRVALLYTEPSNESSRRVETRIFNPGFDLSLEASNRIHEDIRQRLGDWYPPNRLPDATNWNTGIPQGTTTQINNFYTIFNAWAILFTLQLNPAFTSTSDFLRDAQHIVGLAVLGLIDWETIIAFLKCYNYITAQDDPAEDRRFATTIPATALGKTFTQIRNAYDRARSSTSYRFSPNGGLGEGPRTNTGLPTLPVNTSSRPKTGNTAINLPQGSKTRNTSNNLPLGPKKQQSDRLAAEEERLINHACDEFHRRLDDLQKEENVKTWVAMNKDLRREVEGWRSWEEVQLAISAITAAISIEHLPSGGFCNPEAADIQAFLTQECPDREEDDVNFNASGAVAGKAPLPRLPMILACLYKSHIFIVIVQLEDGNRASITFLDSKPGQLSEKRRIDVYLFVSTLVRKIGWIREGFSTRLNTKFSWAFPIVQNDDHSCGYYTILNGWVVALGLHYSKTFRVPEKGSAKYKQFLGEIITMSELARGDYLDWKMMYAFLRCWDVVTDQLPPNERRFEGNGVLQLPDLEALNSYARDLRQNADPWDPPGYAYRFSFDQFAGNEESRLYHFDTREQDKMREVTTSRQTYQPNLLSKQLKSRFEEGELSRLRGSFDHNRNSNPSNQEVINQLFKAMKYRTELGTEDAEVDTNPCTYYDRCLAFLNSQLNQLKSKGIMRNLSGSWQLLSRNRRIAELTEVNRFLREEDMSYAIAAVIEAINEHGPPGFSLALPESAIFAVQIVPMHLRVENHRRCLFLPFIVGDDTLIARGVDPTDLPANPNRRAHYMLAVVQEERLESGNSSRFHVFFLDSNGNDRFTRHLGRLHGLIQEAVRKLGWSTSDNEDERVRFRDYTLIHAERQQYGFSCSYHVILNAWILALGLIPSASSVSLVNMQITEELRKLITLALDGHLDWKTLATFLICRKLVRETSVSSVPENRRFLHTQRQTNQDDMEARMDQRFQNNSSATVANWTNNIEVQHLFQAKIGTHVSPPRSSTSEGSGNGGSTQNSQTPGGQTLGGQASGGQAPTGQTTKSQTPKSQTLKSVRFKSPTSTPTPTSNNRPQHNNSDSDALGEQLRAKMQSRNSQSTGTDPDASTLAYPSQINPLQHHDPDIDALGEVLQVKMQSQNSQSTGTDPNASTPAHPDTLGEVLRAKMQSRNGQSTGTDPSQSDPPKDHDPSAPDFDLLSYLRASNEARRARSRNTGATGQS</sequence>
<feature type="compositionally biased region" description="Polar residues" evidence="1">
    <location>
        <begin position="1202"/>
        <end position="1211"/>
    </location>
</feature>
<protein>
    <recommendedName>
        <fullName evidence="4">Ubiquitin-like protease family profile domain-containing protein</fullName>
    </recommendedName>
</protein>
<accession>A0A9P9E1T7</accession>
<dbReference type="Proteomes" id="UP000700596">
    <property type="component" value="Unassembled WGS sequence"/>
</dbReference>
<evidence type="ECO:0000313" key="3">
    <source>
        <dbReference type="Proteomes" id="UP000700596"/>
    </source>
</evidence>
<feature type="compositionally biased region" description="Polar residues" evidence="1">
    <location>
        <begin position="1244"/>
        <end position="1261"/>
    </location>
</feature>
<feature type="region of interest" description="Disordered" evidence="1">
    <location>
        <begin position="301"/>
        <end position="366"/>
    </location>
</feature>
<feature type="compositionally biased region" description="Polar residues" evidence="1">
    <location>
        <begin position="316"/>
        <end position="354"/>
    </location>
</feature>
<gene>
    <name evidence="2" type="ORF">B0J11DRAFT_602741</name>
</gene>
<evidence type="ECO:0008006" key="4">
    <source>
        <dbReference type="Google" id="ProtNLM"/>
    </source>
</evidence>
<feature type="compositionally biased region" description="Low complexity" evidence="1">
    <location>
        <begin position="1144"/>
        <end position="1179"/>
    </location>
</feature>